<dbReference type="AlphaFoldDB" id="A0A2W4W187"/>
<evidence type="ECO:0000256" key="1">
    <source>
        <dbReference type="SAM" id="Phobius"/>
    </source>
</evidence>
<keyword evidence="1" id="KW-1133">Transmembrane helix</keyword>
<reference evidence="2 3" key="2">
    <citation type="submission" date="2018-06" db="EMBL/GenBank/DDBJ databases">
        <title>Metagenomic assembly of (sub)arctic Cyanobacteria and their associated microbiome from non-axenic cultures.</title>
        <authorList>
            <person name="Baurain D."/>
        </authorList>
    </citation>
    <scope>NUCLEOTIDE SEQUENCE [LARGE SCALE GENOMIC DNA]</scope>
    <source>
        <strain evidence="2">ULC066bin1</strain>
    </source>
</reference>
<evidence type="ECO:0000313" key="2">
    <source>
        <dbReference type="EMBL" id="PZO38040.1"/>
    </source>
</evidence>
<sequence>MSSPLKYKGISYSDTKLVLEEFPNPFLLVKDVIIVIIVLITLEIFLGINVPFFLTISVIDEFIMMPTALNYSKLNCSRIDSHVTCSLTGSSLFGSLEKAIDSKHQNLIEGTKKYVEILSTKDSSVYRNDLLVLATKNEKIYIYTAPDLLEGQIYKLNDFLQDKKQSKIYIQTNKSSFLIFYAYLVTHPLDISLLHWHMRL</sequence>
<dbReference type="EMBL" id="QBML01000026">
    <property type="protein sequence ID" value="PZO38040.1"/>
    <property type="molecule type" value="Genomic_DNA"/>
</dbReference>
<feature type="transmembrane region" description="Helical" evidence="1">
    <location>
        <begin position="177"/>
        <end position="198"/>
    </location>
</feature>
<dbReference type="Proteomes" id="UP000249467">
    <property type="component" value="Unassembled WGS sequence"/>
</dbReference>
<name>A0A2W4W187_9CYAN</name>
<proteinExistence type="predicted"/>
<reference evidence="2 3" key="1">
    <citation type="submission" date="2018-04" db="EMBL/GenBank/DDBJ databases">
        <authorList>
            <person name="Go L.Y."/>
            <person name="Mitchell J.A."/>
        </authorList>
    </citation>
    <scope>NUCLEOTIDE SEQUENCE [LARGE SCALE GENOMIC DNA]</scope>
    <source>
        <strain evidence="2">ULC066bin1</strain>
    </source>
</reference>
<comment type="caution">
    <text evidence="2">The sequence shown here is derived from an EMBL/GenBank/DDBJ whole genome shotgun (WGS) entry which is preliminary data.</text>
</comment>
<organism evidence="2 3">
    <name type="scientific">Pseudanabaena frigida</name>
    <dbReference type="NCBI Taxonomy" id="945775"/>
    <lineage>
        <taxon>Bacteria</taxon>
        <taxon>Bacillati</taxon>
        <taxon>Cyanobacteriota</taxon>
        <taxon>Cyanophyceae</taxon>
        <taxon>Pseudanabaenales</taxon>
        <taxon>Pseudanabaenaceae</taxon>
        <taxon>Pseudanabaena</taxon>
    </lineage>
</organism>
<accession>A0A2W4W187</accession>
<gene>
    <name evidence="2" type="ORF">DCF19_17510</name>
</gene>
<feature type="transmembrane region" description="Helical" evidence="1">
    <location>
        <begin position="32"/>
        <end position="56"/>
    </location>
</feature>
<keyword evidence="1" id="KW-0812">Transmembrane</keyword>
<protein>
    <submittedName>
        <fullName evidence="2">Uncharacterized protein</fullName>
    </submittedName>
</protein>
<keyword evidence="1" id="KW-0472">Membrane</keyword>
<evidence type="ECO:0000313" key="3">
    <source>
        <dbReference type="Proteomes" id="UP000249467"/>
    </source>
</evidence>